<reference evidence="1" key="1">
    <citation type="submission" date="2022-11" db="EMBL/GenBank/DDBJ databases">
        <title>Draft genome sequences of strains of Pseudomonas imrae sp. nov.</title>
        <authorList>
            <person name="Salva Serra F."/>
            <person name="Nimje P."/>
            <person name="Moore E.R.B."/>
            <person name="Marathe N.P."/>
        </authorList>
    </citation>
    <scope>NUCLEOTIDE SEQUENCE</scope>
    <source>
        <strain evidence="1">15FMM2</strain>
    </source>
</reference>
<proteinExistence type="predicted"/>
<dbReference type="Proteomes" id="UP001637618">
    <property type="component" value="Unassembled WGS sequence"/>
</dbReference>
<dbReference type="EMBL" id="JAPEQY010000001">
    <property type="protein sequence ID" value="MFO2475980.1"/>
    <property type="molecule type" value="Genomic_DNA"/>
</dbReference>
<protein>
    <submittedName>
        <fullName evidence="1">Thioesterase family protein</fullName>
    </submittedName>
</protein>
<gene>
    <name evidence="1" type="ORF">OOJ96_00975</name>
</gene>
<evidence type="ECO:0000313" key="1">
    <source>
        <dbReference type="EMBL" id="MFO2475980.1"/>
    </source>
</evidence>
<keyword evidence="2" id="KW-1185">Reference proteome</keyword>
<sequence length="248" mass="26713">MIPVSWSQGRAAFGGVVAALAHEAMCQFVPRDRTLRSLSLTFVGPVAVNEPLFFETEVLREGSAVTQLHCRAVQSEQTVTSIHACFGVARPSTLMLAAAQMPALPPLEKCEPLPLLPDVAPRYLQHFDIRWGDGGMPFTGASSRATSGWIQLKDTACDARLDQAQLLTMLDAWPPAVLSQHRGLAQGSSLTWSVEFPQPLINLPANAWCAMSASTDFALEGYSACSVSFWAPDGQLLALSRQTVAVFG</sequence>
<evidence type="ECO:0000313" key="2">
    <source>
        <dbReference type="Proteomes" id="UP001637618"/>
    </source>
</evidence>
<comment type="caution">
    <text evidence="1">The sequence shown here is derived from an EMBL/GenBank/DDBJ whole genome shotgun (WGS) entry which is preliminary data.</text>
</comment>
<organism evidence="1 2">
    <name type="scientific">Pseudomonas imrae</name>
    <dbReference type="NCBI Taxonomy" id="2992837"/>
    <lineage>
        <taxon>Bacteria</taxon>
        <taxon>Pseudomonadati</taxon>
        <taxon>Pseudomonadota</taxon>
        <taxon>Gammaproteobacteria</taxon>
        <taxon>Pseudomonadales</taxon>
        <taxon>Pseudomonadaceae</taxon>
        <taxon>Pseudomonas</taxon>
    </lineage>
</organism>
<name>A0ACC7P8Q2_9PSED</name>
<accession>A0ACC7P8Q2</accession>